<evidence type="ECO:0000256" key="3">
    <source>
        <dbReference type="ARBA" id="ARBA00011944"/>
    </source>
</evidence>
<comment type="catalytic activity">
    <reaction evidence="7">
        <text>nicotinate beta-D-ribonucleotide + CO2 + diphosphate = quinolinate + 5-phospho-alpha-D-ribose 1-diphosphate + 2 H(+)</text>
        <dbReference type="Rhea" id="RHEA:12733"/>
        <dbReference type="ChEBI" id="CHEBI:15378"/>
        <dbReference type="ChEBI" id="CHEBI:16526"/>
        <dbReference type="ChEBI" id="CHEBI:29959"/>
        <dbReference type="ChEBI" id="CHEBI:33019"/>
        <dbReference type="ChEBI" id="CHEBI:57502"/>
        <dbReference type="ChEBI" id="CHEBI:58017"/>
        <dbReference type="EC" id="2.4.2.19"/>
    </reaction>
</comment>
<dbReference type="Gene3D" id="3.20.20.70">
    <property type="entry name" value="Aldolase class I"/>
    <property type="match status" value="1"/>
</dbReference>
<dbReference type="GO" id="GO:0005737">
    <property type="term" value="C:cytoplasm"/>
    <property type="evidence" value="ECO:0007669"/>
    <property type="project" value="TreeGrafter"/>
</dbReference>
<accession>A0A4R1SBX8</accession>
<organism evidence="11 12">
    <name type="scientific">Hydrogenispora ethanolica</name>
    <dbReference type="NCBI Taxonomy" id="1082276"/>
    <lineage>
        <taxon>Bacteria</taxon>
        <taxon>Bacillati</taxon>
        <taxon>Bacillota</taxon>
        <taxon>Hydrogenispora</taxon>
    </lineage>
</organism>
<dbReference type="EMBL" id="SLUN01000002">
    <property type="protein sequence ID" value="TCL76530.1"/>
    <property type="molecule type" value="Genomic_DNA"/>
</dbReference>
<dbReference type="PANTHER" id="PTHR32179">
    <property type="entry name" value="NICOTINATE-NUCLEOTIDE PYROPHOSPHORYLASE [CARBOXYLATING]"/>
    <property type="match status" value="1"/>
</dbReference>
<dbReference type="RefSeq" id="WP_132012700.1">
    <property type="nucleotide sequence ID" value="NZ_SLUN01000002.1"/>
</dbReference>
<dbReference type="SUPFAM" id="SSF54675">
    <property type="entry name" value="Nicotinate/Quinolinate PRTase N-terminal domain-like"/>
    <property type="match status" value="1"/>
</dbReference>
<dbReference type="PIRSF" id="PIRSF006250">
    <property type="entry name" value="NadC_ModD"/>
    <property type="match status" value="1"/>
</dbReference>
<dbReference type="InterPro" id="IPR002638">
    <property type="entry name" value="Quinolinate_PRibosylTrfase_C"/>
</dbReference>
<dbReference type="Gene3D" id="3.90.1170.20">
    <property type="entry name" value="Quinolinate phosphoribosyl transferase, N-terminal domain"/>
    <property type="match status" value="1"/>
</dbReference>
<evidence type="ECO:0000256" key="1">
    <source>
        <dbReference type="ARBA" id="ARBA00004893"/>
    </source>
</evidence>
<evidence type="ECO:0000256" key="5">
    <source>
        <dbReference type="ARBA" id="ARBA00022676"/>
    </source>
</evidence>
<name>A0A4R1SBX8_HYDET</name>
<comment type="pathway">
    <text evidence="1">Cofactor biosynthesis; NAD(+) biosynthesis; nicotinate D-ribonucleotide from quinolinate: step 1/1.</text>
</comment>
<evidence type="ECO:0000256" key="2">
    <source>
        <dbReference type="ARBA" id="ARBA00009400"/>
    </source>
</evidence>
<dbReference type="Pfam" id="PF02749">
    <property type="entry name" value="QRPTase_N"/>
    <property type="match status" value="1"/>
</dbReference>
<dbReference type="InterPro" id="IPR013785">
    <property type="entry name" value="Aldolase_TIM"/>
</dbReference>
<keyword evidence="6 8" id="KW-0808">Transferase</keyword>
<evidence type="ECO:0000259" key="10">
    <source>
        <dbReference type="Pfam" id="PF02749"/>
    </source>
</evidence>
<reference evidence="11 12" key="1">
    <citation type="submission" date="2019-03" db="EMBL/GenBank/DDBJ databases">
        <title>Genomic Encyclopedia of Type Strains, Phase IV (KMG-IV): sequencing the most valuable type-strain genomes for metagenomic binning, comparative biology and taxonomic classification.</title>
        <authorList>
            <person name="Goeker M."/>
        </authorList>
    </citation>
    <scope>NUCLEOTIDE SEQUENCE [LARGE SCALE GENOMIC DNA]</scope>
    <source>
        <strain evidence="11 12">LX-B</strain>
    </source>
</reference>
<keyword evidence="5 8" id="KW-0328">Glycosyltransferase</keyword>
<gene>
    <name evidence="11" type="ORF">EDC14_1002289</name>
</gene>
<proteinExistence type="inferred from homology"/>
<dbReference type="AlphaFoldDB" id="A0A4R1SBX8"/>
<dbReference type="InterPro" id="IPR006242">
    <property type="entry name" value="ModD"/>
</dbReference>
<dbReference type="GO" id="GO:0009435">
    <property type="term" value="P:NAD+ biosynthetic process"/>
    <property type="evidence" value="ECO:0007669"/>
    <property type="project" value="InterPro"/>
</dbReference>
<dbReference type="InterPro" id="IPR027277">
    <property type="entry name" value="NadC/ModD"/>
</dbReference>
<dbReference type="Proteomes" id="UP000295008">
    <property type="component" value="Unassembled WGS sequence"/>
</dbReference>
<evidence type="ECO:0000256" key="8">
    <source>
        <dbReference type="PIRNR" id="PIRNR006250"/>
    </source>
</evidence>
<dbReference type="FunFam" id="3.20.20.70:FF:000030">
    <property type="entry name" value="Nicotinate-nucleotide pyrophosphorylase, carboxylating"/>
    <property type="match status" value="1"/>
</dbReference>
<dbReference type="InterPro" id="IPR036068">
    <property type="entry name" value="Nicotinate_pribotase-like_C"/>
</dbReference>
<dbReference type="NCBIfam" id="TIGR01334">
    <property type="entry name" value="modD"/>
    <property type="match status" value="1"/>
</dbReference>
<dbReference type="GO" id="GO:0004514">
    <property type="term" value="F:nicotinate-nucleotide diphosphorylase (carboxylating) activity"/>
    <property type="evidence" value="ECO:0007669"/>
    <property type="project" value="UniProtKB-EC"/>
</dbReference>
<evidence type="ECO:0000256" key="6">
    <source>
        <dbReference type="ARBA" id="ARBA00022679"/>
    </source>
</evidence>
<dbReference type="EC" id="2.4.2.19" evidence="3"/>
<feature type="domain" description="Quinolinate phosphoribosyl transferase N-terminal" evidence="10">
    <location>
        <begin position="21"/>
        <end position="104"/>
    </location>
</feature>
<evidence type="ECO:0000259" key="9">
    <source>
        <dbReference type="Pfam" id="PF01729"/>
    </source>
</evidence>
<protein>
    <recommendedName>
        <fullName evidence="4">Putative pyrophosphorylase ModD</fullName>
        <ecNumber evidence="3">2.4.2.19</ecNumber>
    </recommendedName>
</protein>
<sequence length="282" mass="31192">MVYLADETLEKFIKEDVPYLDLTTWILGIGEQPGAIRFFNREKAVLCGTEEAARIARKFDLEVKTFFPSGTQLESETMVLEAVGRAADLHRVWKVMVNILEHASGIATRTRDWLERIREVDRTVGLVTTRKGFPGTRELATKAVLAGGGYPHRLGLSETVLIFPQHRAFLAAGNRPLAQVVAELKEKACEKKILAEAESLSEALEWVAAGVDGIQFDKIAPVELREYVSELRRIQPRVVILAAGGIHQQNIAEYAATGVNALVTSAVYFGKPSDFSARMVVE</sequence>
<dbReference type="InterPro" id="IPR037128">
    <property type="entry name" value="Quinolinate_PRibosylTase_N_sf"/>
</dbReference>
<dbReference type="Pfam" id="PF01729">
    <property type="entry name" value="QRPTase_C"/>
    <property type="match status" value="1"/>
</dbReference>
<feature type="domain" description="Quinolinate phosphoribosyl transferase C-terminal" evidence="9">
    <location>
        <begin position="106"/>
        <end position="274"/>
    </location>
</feature>
<dbReference type="PANTHER" id="PTHR32179:SF4">
    <property type="entry name" value="PYROPHOSPHORYLASE MODD-RELATED"/>
    <property type="match status" value="1"/>
</dbReference>
<dbReference type="InterPro" id="IPR022412">
    <property type="entry name" value="Quinolinate_PRibosylTrfase_N"/>
</dbReference>
<comment type="caution">
    <text evidence="11">The sequence shown here is derived from an EMBL/GenBank/DDBJ whole genome shotgun (WGS) entry which is preliminary data.</text>
</comment>
<dbReference type="OrthoDB" id="9770610at2"/>
<dbReference type="GO" id="GO:0034213">
    <property type="term" value="P:quinolinate catabolic process"/>
    <property type="evidence" value="ECO:0007669"/>
    <property type="project" value="TreeGrafter"/>
</dbReference>
<evidence type="ECO:0000256" key="4">
    <source>
        <dbReference type="ARBA" id="ARBA00019205"/>
    </source>
</evidence>
<dbReference type="CDD" id="cd01573">
    <property type="entry name" value="modD_like"/>
    <property type="match status" value="1"/>
</dbReference>
<evidence type="ECO:0000313" key="11">
    <source>
        <dbReference type="EMBL" id="TCL76530.1"/>
    </source>
</evidence>
<dbReference type="SUPFAM" id="SSF51690">
    <property type="entry name" value="Nicotinate/Quinolinate PRTase C-terminal domain-like"/>
    <property type="match status" value="1"/>
</dbReference>
<evidence type="ECO:0000313" key="12">
    <source>
        <dbReference type="Proteomes" id="UP000295008"/>
    </source>
</evidence>
<comment type="similarity">
    <text evidence="2 8">Belongs to the NadC/ModD family.</text>
</comment>
<keyword evidence="12" id="KW-1185">Reference proteome</keyword>
<evidence type="ECO:0000256" key="7">
    <source>
        <dbReference type="ARBA" id="ARBA00047445"/>
    </source>
</evidence>